<dbReference type="Pfam" id="PF05761">
    <property type="entry name" value="5_nucleotid"/>
    <property type="match status" value="1"/>
</dbReference>
<evidence type="ECO:0008006" key="7">
    <source>
        <dbReference type="Google" id="ProtNLM"/>
    </source>
</evidence>
<dbReference type="EnsemblMetazoa" id="tetur11g02050.1">
    <property type="protein sequence ID" value="tetur11g02050.1"/>
    <property type="gene ID" value="tetur11g02050"/>
</dbReference>
<comment type="similarity">
    <text evidence="1">Belongs to the 5'(3')-deoxyribonucleotidase family.</text>
</comment>
<evidence type="ECO:0000256" key="2">
    <source>
        <dbReference type="ARBA" id="ARBA00022723"/>
    </source>
</evidence>
<dbReference type="InterPro" id="IPR023214">
    <property type="entry name" value="HAD_sf"/>
</dbReference>
<dbReference type="STRING" id="32264.T1KGU5"/>
<evidence type="ECO:0000313" key="5">
    <source>
        <dbReference type="EnsemblMetazoa" id="tetur11g02050.1"/>
    </source>
</evidence>
<dbReference type="Proteomes" id="UP000015104">
    <property type="component" value="Unassembled WGS sequence"/>
</dbReference>
<keyword evidence="3" id="KW-0378">Hydrolase</keyword>
<evidence type="ECO:0000313" key="6">
    <source>
        <dbReference type="Proteomes" id="UP000015104"/>
    </source>
</evidence>
<gene>
    <name evidence="5" type="primary">107363896</name>
</gene>
<keyword evidence="6" id="KW-1185">Reference proteome</keyword>
<dbReference type="eggNOG" id="KOG2470">
    <property type="taxonomic scope" value="Eukaryota"/>
</dbReference>
<dbReference type="GO" id="GO:0008253">
    <property type="term" value="F:5'-nucleotidase activity"/>
    <property type="evidence" value="ECO:0007669"/>
    <property type="project" value="TreeGrafter"/>
</dbReference>
<dbReference type="InterPro" id="IPR036412">
    <property type="entry name" value="HAD-like_sf"/>
</dbReference>
<dbReference type="InterPro" id="IPR008380">
    <property type="entry name" value="HAD-SF_hydro_IG_5-nucl"/>
</dbReference>
<dbReference type="GO" id="GO:0046872">
    <property type="term" value="F:metal ion binding"/>
    <property type="evidence" value="ECO:0007669"/>
    <property type="project" value="UniProtKB-KW"/>
</dbReference>
<evidence type="ECO:0000256" key="1">
    <source>
        <dbReference type="ARBA" id="ARBA00009589"/>
    </source>
</evidence>
<dbReference type="OMA" id="LWARGNR"/>
<dbReference type="EMBL" id="CAEY01000071">
    <property type="status" value="NOT_ANNOTATED_CDS"/>
    <property type="molecule type" value="Genomic_DNA"/>
</dbReference>
<accession>T1KGU5</accession>
<dbReference type="AlphaFoldDB" id="T1KGU5"/>
<reference evidence="5" key="2">
    <citation type="submission" date="2015-06" db="UniProtKB">
        <authorList>
            <consortium name="EnsemblMetazoa"/>
        </authorList>
    </citation>
    <scope>IDENTIFICATION</scope>
</reference>
<dbReference type="Gene3D" id="3.40.50.1000">
    <property type="entry name" value="HAD superfamily/HAD-like"/>
    <property type="match status" value="1"/>
</dbReference>
<keyword evidence="2" id="KW-0479">Metal-binding</keyword>
<reference evidence="6" key="1">
    <citation type="submission" date="2011-08" db="EMBL/GenBank/DDBJ databases">
        <authorList>
            <person name="Rombauts S."/>
        </authorList>
    </citation>
    <scope>NUCLEOTIDE SEQUENCE</scope>
    <source>
        <strain evidence="6">London</strain>
    </source>
</reference>
<dbReference type="OrthoDB" id="409330at2759"/>
<keyword evidence="4" id="KW-0460">Magnesium</keyword>
<dbReference type="SUPFAM" id="SSF56784">
    <property type="entry name" value="HAD-like"/>
    <property type="match status" value="1"/>
</dbReference>
<organism evidence="5 6">
    <name type="scientific">Tetranychus urticae</name>
    <name type="common">Two-spotted spider mite</name>
    <dbReference type="NCBI Taxonomy" id="32264"/>
    <lineage>
        <taxon>Eukaryota</taxon>
        <taxon>Metazoa</taxon>
        <taxon>Ecdysozoa</taxon>
        <taxon>Arthropoda</taxon>
        <taxon>Chelicerata</taxon>
        <taxon>Arachnida</taxon>
        <taxon>Acari</taxon>
        <taxon>Acariformes</taxon>
        <taxon>Trombidiformes</taxon>
        <taxon>Prostigmata</taxon>
        <taxon>Eleutherengona</taxon>
        <taxon>Raphignathae</taxon>
        <taxon>Tetranychoidea</taxon>
        <taxon>Tetranychidae</taxon>
        <taxon>Tetranychus</taxon>
    </lineage>
</organism>
<dbReference type="KEGG" id="tut:107363896"/>
<sequence length="574" mass="66921">MSSIKYLGKLRFTIHLGNLLSHRRISPSSASSSSLSFSSYSQSPSMTSSTSSSFSTSPAYHSQRSVSTINIPMNDLKFDEEITQLSSIAVSPDLTNRYISYKHHFKNKIRESHIDPNGVFANNELDLSEIKVYGFDYDYTLAVYKESLHYLIYNLGRDVLINKYKYPKGIKSFNYIPDFAIRGLHYDIEHGLLTKIDSFHQIQLGCVYRGFSPLSDEEVTKIYGGCYISQSLIKPEDDHPKMKQLNDLFSVPEICLLANVTEYFIRSNIPYCPEILFYDVQAAVQSIHPVMHQMLDRDRIGDYLEKRPELTEFLHRLRVAKKKMFLITNSPFDFVDCGMRYMIGHNWADLFDIIIVRARKPKFFNQSHRPFRSYQPDTDSHTWEEVTRFEKGKVYMEGTVKKLLELTGWHGNNILYFGDQIYADLADLTLFHGWRTGAVIGELENEINILNSEEFAEAISELQGIQQLIDERQRDSCILKSPLHAEDLLQYLFRDREILRLKSKSLFNPQFGSIFRTHHNPSYFSRRLFRYSDIYMSHITNLLNYSVNHIFCPRRGSLPHEKMYSVIKVREIQY</sequence>
<dbReference type="NCBIfam" id="TIGR02244">
    <property type="entry name" value="HAD-IG-Ncltidse"/>
    <property type="match status" value="1"/>
</dbReference>
<dbReference type="PANTHER" id="PTHR12103">
    <property type="entry name" value="5'-NUCLEOTIDASE DOMAIN-CONTAINING"/>
    <property type="match status" value="1"/>
</dbReference>
<dbReference type="PANTHER" id="PTHR12103:SF12">
    <property type="entry name" value="FI20020P1"/>
    <property type="match status" value="1"/>
</dbReference>
<name>T1KGU5_TETUR</name>
<evidence type="ECO:0000256" key="3">
    <source>
        <dbReference type="ARBA" id="ARBA00022801"/>
    </source>
</evidence>
<dbReference type="HOGENOM" id="CLU_017845_5_1_1"/>
<evidence type="ECO:0000256" key="4">
    <source>
        <dbReference type="ARBA" id="ARBA00022842"/>
    </source>
</evidence>
<protein>
    <recommendedName>
        <fullName evidence="7">5'-nucleotidase domain-containing protein 3</fullName>
    </recommendedName>
</protein>
<dbReference type="CDD" id="cd07522">
    <property type="entry name" value="HAD_cN-II"/>
    <property type="match status" value="1"/>
</dbReference>
<proteinExistence type="inferred from homology"/>